<accession>A0ABN6EF06</accession>
<dbReference type="Proteomes" id="UP001319045">
    <property type="component" value="Chromosome"/>
</dbReference>
<sequence>MILLLGSCANDITQSGTDTNGERNTLKLAFNIEQPRIVTDGNVIKTTRSMTTAQESVVNSISIVVFNTSGGKVGEYYLTFSSAKTTTFYASVPVAVANSYKVYAVANASSATVASMKAATTLTAFNAISSTLSSADDLNSATSLVMFGKGTATLGNSNGVGSTTNINLSRLAAKITLNLASINNYTITGYQICNTTMSSYVSSDNLATTNISGTTFNVTNTFNDQVEVSGLSIQNASTSANIFMYENMAGTNSASKTSALRVSLNSPKKATYLVVYATSSSNVKCKFTYYLGGSSSSDFTGFDISRNTNYIYNINISGTDLADMRVLCPGEFLFSDGTWGGISYNSSKIPIAIVFAINATSDHKNNGYTNGEAMALTNASTNCSDGNNCISIAKSYSVTAPSNTSNWYLPSIFEFRRVVCYLGGLSATEADIVTPSTGGIWFSYVAPSVTSVLNSAFSKCGVAYSAFGYNPTQDFWTSTSSGETVHPFLNVNFYNNGLLDADFNNGNSENNTLYVRSVIAF</sequence>
<organism evidence="2 3">
    <name type="scientific">Prevotella herbatica</name>
    <dbReference type="NCBI Taxonomy" id="2801997"/>
    <lineage>
        <taxon>Bacteria</taxon>
        <taxon>Pseudomonadati</taxon>
        <taxon>Bacteroidota</taxon>
        <taxon>Bacteroidia</taxon>
        <taxon>Bacteroidales</taxon>
        <taxon>Prevotellaceae</taxon>
        <taxon>Prevotella</taxon>
    </lineage>
</organism>
<feature type="domain" description="DUF4906" evidence="1">
    <location>
        <begin position="239"/>
        <end position="314"/>
    </location>
</feature>
<dbReference type="Pfam" id="PF16249">
    <property type="entry name" value="DUF4906"/>
    <property type="match status" value="1"/>
</dbReference>
<evidence type="ECO:0000259" key="1">
    <source>
        <dbReference type="Pfam" id="PF16249"/>
    </source>
</evidence>
<dbReference type="EMBL" id="AP024484">
    <property type="protein sequence ID" value="BCS84436.1"/>
    <property type="molecule type" value="Genomic_DNA"/>
</dbReference>
<protein>
    <recommendedName>
        <fullName evidence="1">DUF4906 domain-containing protein</fullName>
    </recommendedName>
</protein>
<evidence type="ECO:0000313" key="3">
    <source>
        <dbReference type="Proteomes" id="UP001319045"/>
    </source>
</evidence>
<dbReference type="Gene3D" id="2.60.40.2580">
    <property type="match status" value="1"/>
</dbReference>
<dbReference type="InterPro" id="IPR032594">
    <property type="entry name" value="DUF4906"/>
</dbReference>
<gene>
    <name evidence="2" type="ORF">prwr041_03290</name>
</gene>
<keyword evidence="3" id="KW-1185">Reference proteome</keyword>
<reference evidence="2 3" key="1">
    <citation type="journal article" date="2022" name="Int. J. Syst. Evol. Microbiol.">
        <title>Prevotella herbatica sp. nov., a plant polysaccharide-decomposing anaerobic bacterium isolated from a methanogenic reactor.</title>
        <authorList>
            <person name="Uek A."/>
            <person name="Tonouchi A."/>
            <person name="Kaku N."/>
            <person name="Ueki K."/>
        </authorList>
    </citation>
    <scope>NUCLEOTIDE SEQUENCE [LARGE SCALE GENOMIC DNA]</scope>
    <source>
        <strain evidence="2 3">WR041</strain>
    </source>
</reference>
<proteinExistence type="predicted"/>
<evidence type="ECO:0000313" key="2">
    <source>
        <dbReference type="EMBL" id="BCS84436.1"/>
    </source>
</evidence>
<name>A0ABN6EF06_9BACT</name>